<evidence type="ECO:0000259" key="2">
    <source>
        <dbReference type="Pfam" id="PF13529"/>
    </source>
</evidence>
<accession>A0A0U2QPY7</accession>
<protein>
    <submittedName>
        <fullName evidence="3">Peptidoglycan-binding protein</fullName>
    </submittedName>
</protein>
<keyword evidence="1" id="KW-0732">Signal</keyword>
<evidence type="ECO:0000313" key="3">
    <source>
        <dbReference type="EMBL" id="ALS99739.1"/>
    </source>
</evidence>
<dbReference type="RefSeq" id="WP_062482692.1">
    <property type="nucleotide sequence ID" value="NZ_CP013650.1"/>
</dbReference>
<dbReference type="Pfam" id="PF13529">
    <property type="entry name" value="Peptidase_C39_2"/>
    <property type="match status" value="1"/>
</dbReference>
<dbReference type="KEGG" id="lal:AT746_16680"/>
<sequence>MLRAVIIAFMLLAPLSQAEVPYYSQRDNQQKPDSTCNITSLAMVSDYFGLTDPEQLGKRTPDYLYQRFGLLQQVADLAEGFNTLAKEAGSNLRDLALTRGTIAQLQEQARSGQPTIVHGWFTPPGHILVVTDYDGEYYTVHDPYGQWDLQKWGSYDTSVSGRNIRYPKAAFEYAINDNGSGDDLWLHIFLPETAPVMPE</sequence>
<feature type="domain" description="Peptidase C39-like" evidence="2">
    <location>
        <begin position="19"/>
        <end position="144"/>
    </location>
</feature>
<evidence type="ECO:0000256" key="1">
    <source>
        <dbReference type="SAM" id="SignalP"/>
    </source>
</evidence>
<feature type="chain" id="PRO_5006831962" evidence="1">
    <location>
        <begin position="19"/>
        <end position="199"/>
    </location>
</feature>
<evidence type="ECO:0000313" key="4">
    <source>
        <dbReference type="Proteomes" id="UP000068447"/>
    </source>
</evidence>
<dbReference type="InterPro" id="IPR039564">
    <property type="entry name" value="Peptidase_C39-like"/>
</dbReference>
<dbReference type="EMBL" id="CP013650">
    <property type="protein sequence ID" value="ALS99739.1"/>
    <property type="molecule type" value="Genomic_DNA"/>
</dbReference>
<keyword evidence="4" id="KW-1185">Reference proteome</keyword>
<feature type="signal peptide" evidence="1">
    <location>
        <begin position="1"/>
        <end position="18"/>
    </location>
</feature>
<dbReference type="AlphaFoldDB" id="A0A0U2QPY7"/>
<gene>
    <name evidence="3" type="ORF">AT746_16680</name>
</gene>
<reference evidence="3 4" key="1">
    <citation type="submission" date="2015-12" db="EMBL/GenBank/DDBJ databases">
        <title>Complete genome of Lacimicrobium alkaliphilum KCTC 32984.</title>
        <authorList>
            <person name="Kim S.-G."/>
            <person name="Lee Y.-J."/>
        </authorList>
    </citation>
    <scope>NUCLEOTIDE SEQUENCE [LARGE SCALE GENOMIC DNA]</scope>
    <source>
        <strain evidence="3 4">YelD216</strain>
    </source>
</reference>
<organism evidence="3 4">
    <name type="scientific">Lacimicrobium alkaliphilum</name>
    <dbReference type="NCBI Taxonomy" id="1526571"/>
    <lineage>
        <taxon>Bacteria</taxon>
        <taxon>Pseudomonadati</taxon>
        <taxon>Pseudomonadota</taxon>
        <taxon>Gammaproteobacteria</taxon>
        <taxon>Alteromonadales</taxon>
        <taxon>Alteromonadaceae</taxon>
        <taxon>Lacimicrobium</taxon>
    </lineage>
</organism>
<dbReference type="Gene3D" id="3.90.70.10">
    <property type="entry name" value="Cysteine proteinases"/>
    <property type="match status" value="1"/>
</dbReference>
<dbReference type="STRING" id="1526571.AT746_16680"/>
<dbReference type="Proteomes" id="UP000068447">
    <property type="component" value="Chromosome"/>
</dbReference>
<name>A0A0U2QPY7_9ALTE</name>
<proteinExistence type="predicted"/>